<keyword evidence="7" id="KW-1185">Reference proteome</keyword>
<comment type="catalytic activity">
    <reaction evidence="5">
        <text>carboxy-S-adenosyl-L-methionine + 5-hydroxyuridine(34) in tRNA = 5-carboxymethoxyuridine(34) in tRNA + S-adenosyl-L-homocysteine + H(+)</text>
        <dbReference type="Rhea" id="RHEA:52848"/>
        <dbReference type="Rhea" id="RHEA-COMP:13381"/>
        <dbReference type="Rhea" id="RHEA-COMP:13383"/>
        <dbReference type="ChEBI" id="CHEBI:15378"/>
        <dbReference type="ChEBI" id="CHEBI:57856"/>
        <dbReference type="ChEBI" id="CHEBI:134278"/>
        <dbReference type="ChEBI" id="CHEBI:136877"/>
        <dbReference type="ChEBI" id="CHEBI:136879"/>
    </reaction>
</comment>
<comment type="function">
    <text evidence="5">Catalyzes carboxymethyl transfer from carboxy-S-adenosyl-L-methionine (Cx-SAM) to 5-hydroxyuridine (ho5U) to form 5-carboxymethoxyuridine (cmo5U) at position 34 in tRNAs.</text>
</comment>
<feature type="binding site" evidence="5">
    <location>
        <position position="115"/>
    </location>
    <ligand>
        <name>carboxy-S-adenosyl-L-methionine</name>
        <dbReference type="ChEBI" id="CHEBI:134278"/>
    </ligand>
</feature>
<dbReference type="InterPro" id="IPR027555">
    <property type="entry name" value="Mo5U34_MeTrfas-like"/>
</dbReference>
<name>A0ABZ0S6E1_9GAMM</name>
<dbReference type="SUPFAM" id="SSF53335">
    <property type="entry name" value="S-adenosyl-L-methionine-dependent methyltransferases"/>
    <property type="match status" value="1"/>
</dbReference>
<comment type="similarity">
    <text evidence="5">Belongs to the class I-like SAM-binding methyltransferase superfamily. CmoB family.</text>
</comment>
<keyword evidence="1 6" id="KW-0489">Methyltransferase</keyword>
<comment type="caution">
    <text evidence="5">Lacks conserved residue(s) required for the propagation of feature annotation.</text>
</comment>
<dbReference type="NCBIfam" id="NF011650">
    <property type="entry name" value="PRK15068.1"/>
    <property type="match status" value="1"/>
</dbReference>
<dbReference type="InterPro" id="IPR010017">
    <property type="entry name" value="CmoB"/>
</dbReference>
<dbReference type="RefSeq" id="WP_328986430.1">
    <property type="nucleotide sequence ID" value="NZ_CP121472.1"/>
</dbReference>
<dbReference type="EMBL" id="CP121472">
    <property type="protein sequence ID" value="WPL15882.1"/>
    <property type="molecule type" value="Genomic_DNA"/>
</dbReference>
<feature type="binding site" evidence="5">
    <location>
        <position position="210"/>
    </location>
    <ligand>
        <name>carboxy-S-adenosyl-L-methionine</name>
        <dbReference type="ChEBI" id="CHEBI:134278"/>
    </ligand>
</feature>
<dbReference type="CDD" id="cd02440">
    <property type="entry name" value="AdoMet_MTases"/>
    <property type="match status" value="1"/>
</dbReference>
<evidence type="ECO:0000256" key="3">
    <source>
        <dbReference type="ARBA" id="ARBA00022691"/>
    </source>
</evidence>
<accession>A0ABZ0S6E1</accession>
<keyword evidence="3" id="KW-0949">S-adenosyl-L-methionine</keyword>
<dbReference type="GO" id="GO:0032259">
    <property type="term" value="P:methylation"/>
    <property type="evidence" value="ECO:0007669"/>
    <property type="project" value="UniProtKB-KW"/>
</dbReference>
<reference evidence="6 7" key="1">
    <citation type="journal article" date="2023" name="Microorganisms">
        <title>Thiorhodovibrio frisius and Trv. litoralis spp. nov., Two Novel Members from a Clade of Fastidious Purple Sulfur Bacteria That Exhibit Unique Red-Shifted Light-Harvesting Capabilities.</title>
        <authorList>
            <person name="Methner A."/>
            <person name="Kuzyk S.B."/>
            <person name="Petersen J."/>
            <person name="Bauer S."/>
            <person name="Brinkmann H."/>
            <person name="Sichau K."/>
            <person name="Wanner G."/>
            <person name="Wolf J."/>
            <person name="Neumann-Schaal M."/>
            <person name="Henke P."/>
            <person name="Tank M."/>
            <person name="Sproer C."/>
            <person name="Bunk B."/>
            <person name="Overmann J."/>
        </authorList>
    </citation>
    <scope>NUCLEOTIDE SEQUENCE [LARGE SCALE GENOMIC DNA]</scope>
    <source>
        <strain evidence="6 7">DSM 6702</strain>
    </source>
</reference>
<dbReference type="Pfam" id="PF08003">
    <property type="entry name" value="Methyltransf_9"/>
    <property type="match status" value="1"/>
</dbReference>
<evidence type="ECO:0000256" key="4">
    <source>
        <dbReference type="ARBA" id="ARBA00022694"/>
    </source>
</evidence>
<proteinExistence type="inferred from homology"/>
<dbReference type="InterPro" id="IPR029063">
    <property type="entry name" value="SAM-dependent_MTases_sf"/>
</dbReference>
<evidence type="ECO:0000313" key="7">
    <source>
        <dbReference type="Proteomes" id="UP001432180"/>
    </source>
</evidence>
<dbReference type="HAMAP" id="MF_01590">
    <property type="entry name" value="tRNA_carboxymethyltr_CmoB"/>
    <property type="match status" value="1"/>
</dbReference>
<feature type="binding site" evidence="5">
    <location>
        <position position="101"/>
    </location>
    <ligand>
        <name>carboxy-S-adenosyl-L-methionine</name>
        <dbReference type="ChEBI" id="CHEBI:134278"/>
    </ligand>
</feature>
<feature type="binding site" evidence="5">
    <location>
        <position position="206"/>
    </location>
    <ligand>
        <name>carboxy-S-adenosyl-L-methionine</name>
        <dbReference type="ChEBI" id="CHEBI:134278"/>
    </ligand>
</feature>
<evidence type="ECO:0000313" key="6">
    <source>
        <dbReference type="EMBL" id="WPL15882.1"/>
    </source>
</evidence>
<keyword evidence="2 5" id="KW-0808">Transferase</keyword>
<keyword evidence="4 5" id="KW-0819">tRNA processing</keyword>
<dbReference type="NCBIfam" id="TIGR00452">
    <property type="entry name" value="tRNA 5-methoxyuridine(34)/uridine 5-oxyacetic acid(34) synthase CmoB"/>
    <property type="match status" value="1"/>
</dbReference>
<feature type="binding site" evidence="5">
    <location>
        <position position="120"/>
    </location>
    <ligand>
        <name>carboxy-S-adenosyl-L-methionine</name>
        <dbReference type="ChEBI" id="CHEBI:134278"/>
    </ligand>
</feature>
<dbReference type="PANTHER" id="PTHR43464">
    <property type="entry name" value="METHYLTRANSFERASE"/>
    <property type="match status" value="1"/>
</dbReference>
<gene>
    <name evidence="5 6" type="primary">cmoB</name>
    <name evidence="6" type="ORF">Thiowin_00811</name>
</gene>
<dbReference type="EC" id="2.5.1.-" evidence="5"/>
<dbReference type="Proteomes" id="UP001432180">
    <property type="component" value="Chromosome"/>
</dbReference>
<evidence type="ECO:0000256" key="2">
    <source>
        <dbReference type="ARBA" id="ARBA00022679"/>
    </source>
</evidence>
<sequence>MVQSVAQIISAPFAPFFAHWQQSGAAAWLPRLRALTQARLQAPRHGDWARWMSLLARLPDIQAHERSFAQPCVGVTSAQPLDAPAHGELRAALMGLHPWRKGPFCLHGVMIDAEWRSDWKWARAAQALGDLDNAMVLDLGCGNGYYGYRALGAGARLVLGIDPGLRFVAQFLAVNHFLRSDRLAVLPLADEDLADQAASVDLLLSMGVLYHRRDPLRHLKILRPLLQSGGRLLLETLVLDVSGDALLEPTGRYAQMRNVYAIPSMTRLQAWLRAAGFRQIELVDLTVTTSAEQRGTDWMRFQSLADFLDPTDLGRTCEGYPAPVRAMLIAQRG</sequence>
<protein>
    <recommendedName>
        <fullName evidence="5">tRNA U34 carboxymethyltransferase</fullName>
        <ecNumber evidence="5">2.5.1.-</ecNumber>
    </recommendedName>
</protein>
<feature type="binding site" evidence="5">
    <location>
        <position position="140"/>
    </location>
    <ligand>
        <name>carboxy-S-adenosyl-L-methionine</name>
        <dbReference type="ChEBI" id="CHEBI:134278"/>
    </ligand>
</feature>
<organism evidence="6 7">
    <name type="scientific">Thiorhodovibrio winogradskyi</name>
    <dbReference type="NCBI Taxonomy" id="77007"/>
    <lineage>
        <taxon>Bacteria</taxon>
        <taxon>Pseudomonadati</taxon>
        <taxon>Pseudomonadota</taxon>
        <taxon>Gammaproteobacteria</taxon>
        <taxon>Chromatiales</taxon>
        <taxon>Chromatiaceae</taxon>
        <taxon>Thiorhodovibrio</taxon>
    </lineage>
</organism>
<feature type="binding site" evidence="5">
    <location>
        <position position="325"/>
    </location>
    <ligand>
        <name>carboxy-S-adenosyl-L-methionine</name>
        <dbReference type="ChEBI" id="CHEBI:134278"/>
    </ligand>
</feature>
<evidence type="ECO:0000256" key="1">
    <source>
        <dbReference type="ARBA" id="ARBA00022603"/>
    </source>
</evidence>
<dbReference type="GO" id="GO:0008168">
    <property type="term" value="F:methyltransferase activity"/>
    <property type="evidence" value="ECO:0007669"/>
    <property type="project" value="UniProtKB-KW"/>
</dbReference>
<evidence type="ECO:0000256" key="5">
    <source>
        <dbReference type="HAMAP-Rule" id="MF_01590"/>
    </source>
</evidence>
<comment type="subunit">
    <text evidence="5">Homotetramer.</text>
</comment>
<dbReference type="Gene3D" id="3.40.50.150">
    <property type="entry name" value="Vaccinia Virus protein VP39"/>
    <property type="match status" value="1"/>
</dbReference>
<dbReference type="PANTHER" id="PTHR43464:SF19">
    <property type="entry name" value="UBIQUINONE BIOSYNTHESIS O-METHYLTRANSFERASE, MITOCHONDRIAL"/>
    <property type="match status" value="1"/>
</dbReference>